<proteinExistence type="predicted"/>
<evidence type="ECO:0000313" key="4">
    <source>
        <dbReference type="RefSeq" id="XP_029655432.1"/>
    </source>
</evidence>
<dbReference type="Gene3D" id="3.60.20.10">
    <property type="entry name" value="Glutamine Phosphoribosylpyrophosphate, subunit 1, domain 1"/>
    <property type="match status" value="2"/>
</dbReference>
<dbReference type="Proteomes" id="UP000515154">
    <property type="component" value="Unplaced"/>
</dbReference>
<evidence type="ECO:0000256" key="1">
    <source>
        <dbReference type="ARBA" id="ARBA00022942"/>
    </source>
</evidence>
<dbReference type="GO" id="GO:0006511">
    <property type="term" value="P:ubiquitin-dependent protein catabolic process"/>
    <property type="evidence" value="ECO:0007669"/>
    <property type="project" value="InterPro"/>
</dbReference>
<organism evidence="3 4">
    <name type="scientific">Octopus sinensis</name>
    <name type="common">East Asian common octopus</name>
    <dbReference type="NCBI Taxonomy" id="2607531"/>
    <lineage>
        <taxon>Eukaryota</taxon>
        <taxon>Metazoa</taxon>
        <taxon>Spiralia</taxon>
        <taxon>Lophotrochozoa</taxon>
        <taxon>Mollusca</taxon>
        <taxon>Cephalopoda</taxon>
        <taxon>Coleoidea</taxon>
        <taxon>Octopodiformes</taxon>
        <taxon>Octopoda</taxon>
        <taxon>Incirrata</taxon>
        <taxon>Octopodidae</taxon>
        <taxon>Octopus</taxon>
    </lineage>
</organism>
<protein>
    <submittedName>
        <fullName evidence="4">Proteasome subunit alpha type-5-like</fullName>
    </submittedName>
</protein>
<dbReference type="Pfam" id="PF10584">
    <property type="entry name" value="Proteasome_A_N"/>
    <property type="match status" value="1"/>
</dbReference>
<accession>A0A6P7U1M1</accession>
<dbReference type="PANTHER" id="PTHR11599">
    <property type="entry name" value="PROTEASOME SUBUNIT ALPHA/BETA"/>
    <property type="match status" value="1"/>
</dbReference>
<feature type="domain" description="Proteasome alpha-type subunits" evidence="2">
    <location>
        <begin position="14"/>
        <end position="36"/>
    </location>
</feature>
<dbReference type="KEGG" id="osn:115229167"/>
<dbReference type="InterPro" id="IPR029055">
    <property type="entry name" value="Ntn_hydrolases_N"/>
</dbReference>
<evidence type="ECO:0000259" key="2">
    <source>
        <dbReference type="SMART" id="SM00948"/>
    </source>
</evidence>
<name>A0A6P7U1M1_9MOLL</name>
<dbReference type="Pfam" id="PF00227">
    <property type="entry name" value="Proteasome"/>
    <property type="match status" value="1"/>
</dbReference>
<sequence length="105" mass="11742">MTLFRKMCAYQGEYDRGVSTFSPEGRIYQIEYAIEFHLDPSGNYIEYNAVSIGAGSDGAKEYLIENYNAELSLADSTTMAIRVLKQVMQESISDTNIETSDIFGS</sequence>
<keyword evidence="3" id="KW-1185">Reference proteome</keyword>
<dbReference type="AlphaFoldDB" id="A0A6P7U1M1"/>
<dbReference type="RefSeq" id="XP_029655432.1">
    <property type="nucleotide sequence ID" value="XM_029799572.1"/>
</dbReference>
<dbReference type="SUPFAM" id="SSF56235">
    <property type="entry name" value="N-terminal nucleophile aminohydrolases (Ntn hydrolases)"/>
    <property type="match status" value="2"/>
</dbReference>
<dbReference type="InterPro" id="IPR001353">
    <property type="entry name" value="Proteasome_sua/b"/>
</dbReference>
<dbReference type="SMART" id="SM00948">
    <property type="entry name" value="Proteasome_A_N"/>
    <property type="match status" value="1"/>
</dbReference>
<reference evidence="4" key="1">
    <citation type="submission" date="2025-08" db="UniProtKB">
        <authorList>
            <consortium name="RefSeq"/>
        </authorList>
    </citation>
    <scope>IDENTIFICATION</scope>
</reference>
<dbReference type="GO" id="GO:0019773">
    <property type="term" value="C:proteasome core complex, alpha-subunit complex"/>
    <property type="evidence" value="ECO:0007669"/>
    <property type="project" value="InterPro"/>
</dbReference>
<dbReference type="InterPro" id="IPR000426">
    <property type="entry name" value="Proteasome_asu_N"/>
</dbReference>
<gene>
    <name evidence="4" type="primary">LOC115229167</name>
</gene>
<evidence type="ECO:0000313" key="3">
    <source>
        <dbReference type="Proteomes" id="UP000515154"/>
    </source>
</evidence>
<keyword evidence="1" id="KW-0647">Proteasome</keyword>
<dbReference type="InterPro" id="IPR050115">
    <property type="entry name" value="Proteasome_alpha"/>
</dbReference>